<proteinExistence type="predicted"/>
<protein>
    <recommendedName>
        <fullName evidence="1">DUF6593 domain-containing protein</fullName>
    </recommendedName>
</protein>
<comment type="caution">
    <text evidence="2">The sequence shown here is derived from an EMBL/GenBank/DDBJ whole genome shotgun (WGS) entry which is preliminary data.</text>
</comment>
<dbReference type="AlphaFoldDB" id="A0AAW0CSI0"/>
<feature type="domain" description="DUF6593" evidence="1">
    <location>
        <begin position="4"/>
        <end position="140"/>
    </location>
</feature>
<name>A0AAW0CSI0_9AGAR</name>
<dbReference type="InterPro" id="IPR046528">
    <property type="entry name" value="DUF6593"/>
</dbReference>
<evidence type="ECO:0000313" key="3">
    <source>
        <dbReference type="Proteomes" id="UP001383192"/>
    </source>
</evidence>
<dbReference type="Proteomes" id="UP001383192">
    <property type="component" value="Unassembled WGS sequence"/>
</dbReference>
<keyword evidence="3" id="KW-1185">Reference proteome</keyword>
<gene>
    <name evidence="2" type="ORF">VNI00_008862</name>
</gene>
<dbReference type="Pfam" id="PF20236">
    <property type="entry name" value="DUF6593"/>
    <property type="match status" value="1"/>
</dbReference>
<reference evidence="2 3" key="1">
    <citation type="submission" date="2024-01" db="EMBL/GenBank/DDBJ databases">
        <title>A draft genome for a cacao thread blight-causing isolate of Paramarasmius palmivorus.</title>
        <authorList>
            <person name="Baruah I.K."/>
            <person name="Bukari Y."/>
            <person name="Amoako-Attah I."/>
            <person name="Meinhardt L.W."/>
            <person name="Bailey B.A."/>
            <person name="Cohen S.P."/>
        </authorList>
    </citation>
    <scope>NUCLEOTIDE SEQUENCE [LARGE SCALE GENOMIC DNA]</scope>
    <source>
        <strain evidence="2 3">GH-12</strain>
    </source>
</reference>
<evidence type="ECO:0000313" key="2">
    <source>
        <dbReference type="EMBL" id="KAK7041888.1"/>
    </source>
</evidence>
<accession>A0AAW0CSI0</accession>
<sequence>MTRPDEPIYEVSTTKKSLLAETTVIKKYHKDGEPEYMGLVELYARTDVCKVWGKDMPPKSDGFFKNGRSFVASDGQKYTWKQKSNGNQELTDQSKNVIATWERAHTGFFSGRPSAARLSIAEAGVSIADDIVVTFVDVEQWTRINQAAAAAAA</sequence>
<organism evidence="2 3">
    <name type="scientific">Paramarasmius palmivorus</name>
    <dbReference type="NCBI Taxonomy" id="297713"/>
    <lineage>
        <taxon>Eukaryota</taxon>
        <taxon>Fungi</taxon>
        <taxon>Dikarya</taxon>
        <taxon>Basidiomycota</taxon>
        <taxon>Agaricomycotina</taxon>
        <taxon>Agaricomycetes</taxon>
        <taxon>Agaricomycetidae</taxon>
        <taxon>Agaricales</taxon>
        <taxon>Marasmiineae</taxon>
        <taxon>Marasmiaceae</taxon>
        <taxon>Paramarasmius</taxon>
    </lineage>
</organism>
<dbReference type="EMBL" id="JAYKXP010000031">
    <property type="protein sequence ID" value="KAK7041888.1"/>
    <property type="molecule type" value="Genomic_DNA"/>
</dbReference>
<evidence type="ECO:0000259" key="1">
    <source>
        <dbReference type="Pfam" id="PF20236"/>
    </source>
</evidence>